<gene>
    <name evidence="1" type="primary">ARB2A</name>
</gene>
<reference evidence="1" key="2">
    <citation type="submission" date="2025-08" db="UniProtKB">
        <authorList>
            <consortium name="Ensembl"/>
        </authorList>
    </citation>
    <scope>IDENTIFICATION</scope>
</reference>
<dbReference type="Pfam" id="PF14906">
    <property type="entry name" value="DUF4495"/>
    <property type="match status" value="1"/>
</dbReference>
<protein>
    <submittedName>
        <fullName evidence="1">KIAA0825</fullName>
    </submittedName>
</protein>
<dbReference type="Ensembl" id="ENSAPLT00020014967.1">
    <property type="protein sequence ID" value="ENSAPLP00020013899.1"/>
    <property type="gene ID" value="ENSAPLG00020010111.1"/>
</dbReference>
<organism evidence="1 2">
    <name type="scientific">Anas platyrhynchos</name>
    <name type="common">Mallard</name>
    <name type="synonym">Anas boschas</name>
    <dbReference type="NCBI Taxonomy" id="8839"/>
    <lineage>
        <taxon>Eukaryota</taxon>
        <taxon>Metazoa</taxon>
        <taxon>Chordata</taxon>
        <taxon>Craniata</taxon>
        <taxon>Vertebrata</taxon>
        <taxon>Euteleostomi</taxon>
        <taxon>Archelosauria</taxon>
        <taxon>Archosauria</taxon>
        <taxon>Dinosauria</taxon>
        <taxon>Saurischia</taxon>
        <taxon>Theropoda</taxon>
        <taxon>Coelurosauria</taxon>
        <taxon>Aves</taxon>
        <taxon>Neognathae</taxon>
        <taxon>Galloanserae</taxon>
        <taxon>Anseriformes</taxon>
        <taxon>Anatidae</taxon>
        <taxon>Anatinae</taxon>
        <taxon>Anas</taxon>
    </lineage>
</organism>
<dbReference type="InterPro" id="IPR027993">
    <property type="entry name" value="DUF4495"/>
</dbReference>
<sequence length="1351" mass="154145">MWRRGRSGPLSPTLGGRLGGCGHGVERDLGAPGRILNMEWGGEYSLDSSNLDCLLNVLPGESEFQQVLNDIDEKIKKNSSSMEQCLKDLQSEVNEICTDEILQSTNDCLQWLNNCNFISLKPSSTPHGELMEFLRTLQSLLKNEQNQEEMILHFLLDLSSQCGVSFPCTPSGTSFEFTSSIHAIEDDSTMDMKSLWDDVRLHLRRFLVNRLQSQEETNSNALQQQIQFKTQCIQQLLFLYPESEVLTRYQNMQNKLVSDLLQNCILSSCGETNFDKVVHGYQSSIPTLCTMIKEDFYVLSGTIDPSSSLKFINETYLDTITEEITVLLERLCELQFKENALHIVKANKISKKHRGTVHAVASQEYHKKGRNFCLTLYQLKCLSQLIKLFLLMEEKIEELSAEILLVPLLTKNKNVQGVLKKASGELLIGETRANETSVLPEQLLQVKEPTLLNFGWRNAFKDLSSSVAHCITIAIEDFSTKILQHEQKEQSSAAGYAMSVVNNQQMRESCRAVQPEEQPKRIAKFCSDIMEELDTLLPLALACRDDSLQEIRANFVEACSKVATAVLARLEEKSKDVPSKAPLQNLYAALSTAIYVFQHFTMYSNLMRENSKKPLFLVPVQQYQEFINVLQFQVTNYCVRVCATSILQDAESHHWEDYKAFYEGERCSFSVQMWHYFCCALHHDLCTILPPKLAQEILMDVLEQSLAVLSSRYMQACPSYKRTPQIRIDIAALLISTENMLWSVCSSVQEFLNPREDRDLKIYKIHTHCNNLLSVLAILTSPLKNLYETFQNNSGEHLPQVISKDFYHPLHWLFCIPSSFPSLMKSPSAGEMAAQGQLKLLLSQPHCNLHLLLETLLHDNCLLVRILLRSSRSEVLNRDERSSLSEQIYTKEPTLIETIFTVLSHCILSPKSLGIAFETYMEKEHLWDYLYSMTVSSCGELEPEVIRCLKLTLINSVKGIVKQIISLMHSWEATENYGTYQHKQIVPESLLKTVPKEWNYTPREMKRKESGKCFTRLAAQAVSIVISKLPTVIACLPPPIKYFFFLAERKMSRNFAELKKAGLLVWNLIVIICRIFEDGNTAELLTGATLDRWSKEKLSLIRVCLESIMGKQKSGPKQVTQKVIQSIEQQRPNWIESQLLKARKLSTDCGSVAVEGAPLEEEGIALGFTEQKINMMVLDICHKPGGSEYLRQIYHIIRLNEEYLKEQLSCENYSEESVTSNQCLPLTLKGREEQAVFNPFQVYSQSCAKVFNQSTITEWNWDWSNFLPNYLGLKQMTFRVLLAHRTKLVLICGLCATVKHCKHDYSNEVNSYYEFILLGWNNEVTILKEACKCYVILLSSISKRCLSSSFS</sequence>
<evidence type="ECO:0000313" key="1">
    <source>
        <dbReference type="Ensembl" id="ENSAPLP00020013899.1"/>
    </source>
</evidence>
<proteinExistence type="predicted"/>
<reference evidence="1" key="1">
    <citation type="submission" date="2019-08" db="EMBL/GenBank/DDBJ databases">
        <title>Three high-quality genomes provides insights into domestication of ducks.</title>
        <authorList>
            <person name="Hou Z.C."/>
            <person name="Zhu F."/>
            <person name="Yin Z.T."/>
            <person name="Zhang F."/>
        </authorList>
    </citation>
    <scope>NUCLEOTIDE SEQUENCE [LARGE SCALE GENOMIC DNA]</scope>
</reference>
<name>A0A8B9T0G2_ANAPL</name>
<accession>A0A8B9T0G2</accession>
<dbReference type="PANTHER" id="PTHR33960:SF1">
    <property type="entry name" value="SIMILAR TO KIAA0825 PROTEIN"/>
    <property type="match status" value="1"/>
</dbReference>
<dbReference type="Proteomes" id="UP000694400">
    <property type="component" value="Chromosome Z"/>
</dbReference>
<evidence type="ECO:0000313" key="2">
    <source>
        <dbReference type="Proteomes" id="UP000694400"/>
    </source>
</evidence>
<reference evidence="1" key="3">
    <citation type="submission" date="2025-09" db="UniProtKB">
        <authorList>
            <consortium name="Ensembl"/>
        </authorList>
    </citation>
    <scope>IDENTIFICATION</scope>
</reference>
<dbReference type="PANTHER" id="PTHR33960">
    <property type="entry name" value="SIMILAR TO KIAA0825 PROTEIN"/>
    <property type="match status" value="1"/>
</dbReference>